<keyword evidence="5" id="KW-0560">Oxidoreductase</keyword>
<dbReference type="PANTHER" id="PTHR43612">
    <property type="entry name" value="TRIFUNCTIONAL ENZYME SUBUNIT ALPHA"/>
    <property type="match status" value="1"/>
</dbReference>
<evidence type="ECO:0000313" key="13">
    <source>
        <dbReference type="EMBL" id="PVX81170.1"/>
    </source>
</evidence>
<dbReference type="Gene3D" id="3.90.226.10">
    <property type="entry name" value="2-enoyl-CoA Hydratase, Chain A, domain 1"/>
    <property type="match status" value="1"/>
</dbReference>
<keyword evidence="9" id="KW-0511">Multifunctional enzyme</keyword>
<gene>
    <name evidence="13" type="ORF">C7402_11172</name>
</gene>
<comment type="pathway">
    <text evidence="1">Lipid metabolism; fatty acid beta-oxidation.</text>
</comment>
<evidence type="ECO:0000313" key="14">
    <source>
        <dbReference type="Proteomes" id="UP000245712"/>
    </source>
</evidence>
<dbReference type="SUPFAM" id="SSF48179">
    <property type="entry name" value="6-phosphogluconate dehydrogenase C-terminal domain-like"/>
    <property type="match status" value="2"/>
</dbReference>
<feature type="domain" description="3-hydroxyacyl-CoA dehydrogenase NAD binding" evidence="12">
    <location>
        <begin position="321"/>
        <end position="498"/>
    </location>
</feature>
<dbReference type="InterPro" id="IPR036291">
    <property type="entry name" value="NAD(P)-bd_dom_sf"/>
</dbReference>
<dbReference type="Pfam" id="PF02737">
    <property type="entry name" value="3HCDH_N"/>
    <property type="match status" value="1"/>
</dbReference>
<keyword evidence="3" id="KW-0276">Fatty acid metabolism</keyword>
<dbReference type="Gene3D" id="1.10.1040.50">
    <property type="match status" value="1"/>
</dbReference>
<protein>
    <submittedName>
        <fullName evidence="13">3-hydroxyacyl-CoA dehydrogenase/enoyl-CoA hydratase/3-hydroxybutyryl-CoA epimerase</fullName>
    </submittedName>
</protein>
<dbReference type="InterPro" id="IPR001753">
    <property type="entry name" value="Enoyl-CoA_hydra/iso"/>
</dbReference>
<keyword evidence="6" id="KW-0520">NAD</keyword>
<feature type="domain" description="3-hydroxyacyl-CoA dehydrogenase C-terminal" evidence="11">
    <location>
        <begin position="501"/>
        <end position="597"/>
    </location>
</feature>
<sequence>MEDIIRYTVDGDGIATLTIDYPGKTMNVIDQAFMDSLSACIDRIVADEAVKGAIVTSAKEAFVAGADLKSMEENIDSMASDAVDVLFEKCGSLSRLVRRLETCGKPVVAAINGTAMGGGFEICLACHHRIAADTPGLAVGLPEVQVGLIPGAGGSQRLIRMLGILAALPWLLEGGHASAARALELKMIDAVVPAADLLAAAKRWLLEMPVAVQPWDAKGFRIPGGGPLDPRVAPAFVAGNAMLQANTHHNLPAPLAIQSCVYEGAQLPMDKALRVESKYLALVTRDPVSRSMVRTLFVSKTKADKLMHRPEGFERFTCRKLGMVGAGMMGAGIALTAAQRGIDVVLIDRDLAAAERGKQYAQKALARLVTKGRMSEQKAADVLARITPAADYAQLGDADMVVEAVFEDRAVKAQVTRQLDEILPATCVLATNTSALPISLLAQASRRPERFIGLHFFSPAERMPLVEVIRGNATSDATLAQALDFIAQLRKTPILVNDKRGFFTSRFIGSFVDDAIGMVAEGIHPALIENCARHAGMPVGPLAITDELSIELSVHAGEAQAREFPDEYVPGRSVPVVKRLYELGRMGKKARKGFYDYDEQGKRLWPGLADLYPLRPQQPEARDIRQRILYVQAVTAARCMEEGVLISPADGDVGAVLGVGYPAWTGGPFCFIDGVGVAAFVTEADRLADLFGEHLRAPRLLRDMAARGQTFYGATRRA</sequence>
<dbReference type="InterPro" id="IPR029045">
    <property type="entry name" value="ClpP/crotonase-like_dom_sf"/>
</dbReference>
<evidence type="ECO:0000259" key="11">
    <source>
        <dbReference type="Pfam" id="PF00725"/>
    </source>
</evidence>
<keyword evidence="14" id="KW-1185">Reference proteome</keyword>
<reference evidence="13 14" key="1">
    <citation type="submission" date="2018-05" db="EMBL/GenBank/DDBJ databases">
        <title>Genomic Encyclopedia of Type Strains, Phase IV (KMG-V): Genome sequencing to study the core and pangenomes of soil and plant-associated prokaryotes.</title>
        <authorList>
            <person name="Whitman W."/>
        </authorList>
    </citation>
    <scope>NUCLEOTIDE SEQUENCE [LARGE SCALE GENOMIC DNA]</scope>
    <source>
        <strain evidence="13 14">SCZa-39</strain>
    </source>
</reference>
<keyword evidence="8" id="KW-0456">Lyase</keyword>
<evidence type="ECO:0000259" key="12">
    <source>
        <dbReference type="Pfam" id="PF02737"/>
    </source>
</evidence>
<evidence type="ECO:0000256" key="10">
    <source>
        <dbReference type="ARBA" id="ARBA00049556"/>
    </source>
</evidence>
<comment type="caution">
    <text evidence="13">The sequence shown here is derived from an EMBL/GenBank/DDBJ whole genome shotgun (WGS) entry which is preliminary data.</text>
</comment>
<accession>A0ABX5KNU0</accession>
<dbReference type="InterPro" id="IPR050136">
    <property type="entry name" value="FA_oxidation_alpha_subunit"/>
</dbReference>
<evidence type="ECO:0000256" key="5">
    <source>
        <dbReference type="ARBA" id="ARBA00023002"/>
    </source>
</evidence>
<dbReference type="InterPro" id="IPR006108">
    <property type="entry name" value="3HC_DH_C"/>
</dbReference>
<dbReference type="Pfam" id="PF00725">
    <property type="entry name" value="3HCDH"/>
    <property type="match status" value="1"/>
</dbReference>
<dbReference type="EMBL" id="QEOB01000011">
    <property type="protein sequence ID" value="PVX81170.1"/>
    <property type="molecule type" value="Genomic_DNA"/>
</dbReference>
<dbReference type="Proteomes" id="UP000245712">
    <property type="component" value="Unassembled WGS sequence"/>
</dbReference>
<evidence type="ECO:0000256" key="7">
    <source>
        <dbReference type="ARBA" id="ARBA00023098"/>
    </source>
</evidence>
<evidence type="ECO:0000256" key="4">
    <source>
        <dbReference type="ARBA" id="ARBA00022963"/>
    </source>
</evidence>
<dbReference type="InterPro" id="IPR006176">
    <property type="entry name" value="3-OHacyl-CoA_DH_NAD-bd"/>
</dbReference>
<dbReference type="PANTHER" id="PTHR43612:SF3">
    <property type="entry name" value="TRIFUNCTIONAL ENZYME SUBUNIT ALPHA, MITOCHONDRIAL"/>
    <property type="match status" value="1"/>
</dbReference>
<comment type="similarity">
    <text evidence="2">In the central section; belongs to the 3-hydroxyacyl-CoA dehydrogenase family.</text>
</comment>
<evidence type="ECO:0000256" key="1">
    <source>
        <dbReference type="ARBA" id="ARBA00005005"/>
    </source>
</evidence>
<dbReference type="CDD" id="cd06558">
    <property type="entry name" value="crotonase-like"/>
    <property type="match status" value="1"/>
</dbReference>
<name>A0ABX5KNU0_9BURK</name>
<evidence type="ECO:0000256" key="2">
    <source>
        <dbReference type="ARBA" id="ARBA00007005"/>
    </source>
</evidence>
<dbReference type="Pfam" id="PF00378">
    <property type="entry name" value="ECH_1"/>
    <property type="match status" value="1"/>
</dbReference>
<keyword evidence="4" id="KW-0442">Lipid degradation</keyword>
<evidence type="ECO:0000256" key="9">
    <source>
        <dbReference type="ARBA" id="ARBA00023268"/>
    </source>
</evidence>
<comment type="catalytic activity">
    <reaction evidence="10">
        <text>a (3S)-3-hydroxyacyl-CoA + NAD(+) = a 3-oxoacyl-CoA + NADH + H(+)</text>
        <dbReference type="Rhea" id="RHEA:22432"/>
        <dbReference type="ChEBI" id="CHEBI:15378"/>
        <dbReference type="ChEBI" id="CHEBI:57318"/>
        <dbReference type="ChEBI" id="CHEBI:57540"/>
        <dbReference type="ChEBI" id="CHEBI:57945"/>
        <dbReference type="ChEBI" id="CHEBI:90726"/>
        <dbReference type="EC" id="1.1.1.35"/>
    </reaction>
</comment>
<keyword evidence="7" id="KW-0443">Lipid metabolism</keyword>
<proteinExistence type="inferred from homology"/>
<evidence type="ECO:0000256" key="6">
    <source>
        <dbReference type="ARBA" id="ARBA00023027"/>
    </source>
</evidence>
<dbReference type="SUPFAM" id="SSF51735">
    <property type="entry name" value="NAD(P)-binding Rossmann-fold domains"/>
    <property type="match status" value="1"/>
</dbReference>
<dbReference type="Gene3D" id="3.40.50.720">
    <property type="entry name" value="NAD(P)-binding Rossmann-like Domain"/>
    <property type="match status" value="1"/>
</dbReference>
<organism evidence="13 14">
    <name type="scientific">Paraburkholderia unamae</name>
    <dbReference type="NCBI Taxonomy" id="219649"/>
    <lineage>
        <taxon>Bacteria</taxon>
        <taxon>Pseudomonadati</taxon>
        <taxon>Pseudomonadota</taxon>
        <taxon>Betaproteobacteria</taxon>
        <taxon>Burkholderiales</taxon>
        <taxon>Burkholderiaceae</taxon>
        <taxon>Paraburkholderia</taxon>
    </lineage>
</organism>
<evidence type="ECO:0000256" key="8">
    <source>
        <dbReference type="ARBA" id="ARBA00023239"/>
    </source>
</evidence>
<dbReference type="InterPro" id="IPR008927">
    <property type="entry name" value="6-PGluconate_DH-like_C_sf"/>
</dbReference>
<evidence type="ECO:0000256" key="3">
    <source>
        <dbReference type="ARBA" id="ARBA00022832"/>
    </source>
</evidence>
<dbReference type="SUPFAM" id="SSF52096">
    <property type="entry name" value="ClpP/crotonase"/>
    <property type="match status" value="1"/>
</dbReference>